<protein>
    <submittedName>
        <fullName evidence="2">Kinase, aminoglycoside phosphotransferase (APT) family</fullName>
    </submittedName>
</protein>
<dbReference type="SUPFAM" id="SSF56112">
    <property type="entry name" value="Protein kinase-like (PK-like)"/>
    <property type="match status" value="1"/>
</dbReference>
<evidence type="ECO:0000313" key="2">
    <source>
        <dbReference type="EMBL" id="MCP2161245.1"/>
    </source>
</evidence>
<dbReference type="EMBL" id="JAMTCG010000004">
    <property type="protein sequence ID" value="MCP2161245.1"/>
    <property type="molecule type" value="Genomic_DNA"/>
</dbReference>
<dbReference type="PANTHER" id="PTHR21310:SF40">
    <property type="entry name" value="AMINOGLYCOSIDE PHOSPHOTRANSFERASE DOMAIN-CONTAINING PROTEIN-RELATED"/>
    <property type="match status" value="1"/>
</dbReference>
<reference evidence="2 3" key="1">
    <citation type="submission" date="2022-06" db="EMBL/GenBank/DDBJ databases">
        <title>Genomic Encyclopedia of Archaeal and Bacterial Type Strains, Phase II (KMG-II): from individual species to whole genera.</title>
        <authorList>
            <person name="Goeker M."/>
        </authorList>
    </citation>
    <scope>NUCLEOTIDE SEQUENCE [LARGE SCALE GENOMIC DNA]</scope>
    <source>
        <strain evidence="2 3">DSM 45037</strain>
    </source>
</reference>
<dbReference type="GO" id="GO:0016301">
    <property type="term" value="F:kinase activity"/>
    <property type="evidence" value="ECO:0007669"/>
    <property type="project" value="UniProtKB-KW"/>
</dbReference>
<dbReference type="InterPro" id="IPR041726">
    <property type="entry name" value="ACAD10_11_N"/>
</dbReference>
<sequence>MSETPTPPDITALQHSSRDLDALPAVVARWLAENDPAGRAVPTVVLSDAIEKNGQSSETVAMTVTWPGAPEGERLVMRLAPTAQDVPVFTDYRLDHQHEAMRLVRELTDVPVPVVRGIEPTGAVLGVPFLVMEHIDGVIPPDVLPYTFGDNWFADAPAERRADAQRATVRTIAALHSIPDAATVFAFLDRQKPGETALHRQLAWLDEWYGFARDEVGPSARADRAIAWLHANIPAGPAAADPVLCWGDARIGNVIYRDFTPVGVLDWEMAALGPREFDLAWIVFAHRVFQSITESMGLPGLPDTLREEDVVATYEDAAGVQVGDLRWFHVWCAVAWSAILMRVTARRIRFGELPDGTDVEENLLHNPLIDELLGDAS</sequence>
<keyword evidence="2" id="KW-0808">Transferase</keyword>
<dbReference type="Pfam" id="PF01636">
    <property type="entry name" value="APH"/>
    <property type="match status" value="1"/>
</dbReference>
<evidence type="ECO:0000313" key="3">
    <source>
        <dbReference type="Proteomes" id="UP001205740"/>
    </source>
</evidence>
<dbReference type="CDD" id="cd05154">
    <property type="entry name" value="ACAD10_11_N-like"/>
    <property type="match status" value="1"/>
</dbReference>
<dbReference type="InterPro" id="IPR002575">
    <property type="entry name" value="Aminoglycoside_PTrfase"/>
</dbReference>
<name>A0ABT1H3P2_9NOCA</name>
<proteinExistence type="predicted"/>
<dbReference type="RefSeq" id="WP_253654823.1">
    <property type="nucleotide sequence ID" value="NZ_BAAAOE010000002.1"/>
</dbReference>
<accession>A0ABT1H3P2</accession>
<dbReference type="Proteomes" id="UP001205740">
    <property type="component" value="Unassembled WGS sequence"/>
</dbReference>
<dbReference type="Gene3D" id="3.90.1200.10">
    <property type="match status" value="1"/>
</dbReference>
<keyword evidence="2" id="KW-0418">Kinase</keyword>
<keyword evidence="3" id="KW-1185">Reference proteome</keyword>
<organism evidence="2 3">
    <name type="scientific">Williamsia serinedens</name>
    <dbReference type="NCBI Taxonomy" id="391736"/>
    <lineage>
        <taxon>Bacteria</taxon>
        <taxon>Bacillati</taxon>
        <taxon>Actinomycetota</taxon>
        <taxon>Actinomycetes</taxon>
        <taxon>Mycobacteriales</taxon>
        <taxon>Nocardiaceae</taxon>
        <taxon>Williamsia</taxon>
    </lineage>
</organism>
<dbReference type="Gene3D" id="3.30.200.20">
    <property type="entry name" value="Phosphorylase Kinase, domain 1"/>
    <property type="match status" value="1"/>
</dbReference>
<dbReference type="PANTHER" id="PTHR21310">
    <property type="entry name" value="AMINOGLYCOSIDE PHOSPHOTRANSFERASE-RELATED-RELATED"/>
    <property type="match status" value="1"/>
</dbReference>
<evidence type="ECO:0000259" key="1">
    <source>
        <dbReference type="Pfam" id="PF01636"/>
    </source>
</evidence>
<dbReference type="InterPro" id="IPR051678">
    <property type="entry name" value="AGP_Transferase"/>
</dbReference>
<dbReference type="InterPro" id="IPR011009">
    <property type="entry name" value="Kinase-like_dom_sf"/>
</dbReference>
<gene>
    <name evidence="2" type="ORF">LX12_002440</name>
</gene>
<comment type="caution">
    <text evidence="2">The sequence shown here is derived from an EMBL/GenBank/DDBJ whole genome shotgun (WGS) entry which is preliminary data.</text>
</comment>
<feature type="domain" description="Aminoglycoside phosphotransferase" evidence="1">
    <location>
        <begin position="72"/>
        <end position="283"/>
    </location>
</feature>